<feature type="domain" description="Trigger factor ribosome-binding bacterial" evidence="1">
    <location>
        <begin position="6"/>
        <end position="138"/>
    </location>
</feature>
<dbReference type="Pfam" id="PF05697">
    <property type="entry name" value="Trigger_N"/>
    <property type="match status" value="1"/>
</dbReference>
<dbReference type="InterPro" id="IPR008881">
    <property type="entry name" value="Trigger_fac_ribosome-bd_bac"/>
</dbReference>
<evidence type="ECO:0000313" key="2">
    <source>
        <dbReference type="EMBL" id="PIU73287.1"/>
    </source>
</evidence>
<sequence>MATNIKLDSSPDKSFTLSFTVTAAEISSEKELILKYIASSFENKGFRKGKAPISIVEPQTSPEKLLEEIINSLLPKIYSQTITKHQLKPATSPTIKIKNPPFTLNKDWEIELNGAQIPDISINPKFFTEIKIINQNKDQDLNKKTDEILKKLIEFSRVTLAKLIIDNDLNRKLADLVDQTQAAGITIDSYLKNRNQSLEDYKKEMSLRISDDWTLNLAISQIAADNKIVPLPAEIEVLVKKNPELSSNPSLVSYLLTQQKVIDFLLTQ</sequence>
<dbReference type="GO" id="GO:0015031">
    <property type="term" value="P:protein transport"/>
    <property type="evidence" value="ECO:0007669"/>
    <property type="project" value="InterPro"/>
</dbReference>
<gene>
    <name evidence="2" type="ORF">COS78_03230</name>
</gene>
<dbReference type="GO" id="GO:0003755">
    <property type="term" value="F:peptidyl-prolyl cis-trans isomerase activity"/>
    <property type="evidence" value="ECO:0007669"/>
    <property type="project" value="UniProtKB-KW"/>
</dbReference>
<name>A0A2M7ARN2_9BACT</name>
<organism evidence="2 3">
    <name type="scientific">Candidatus Shapirobacteria bacterium CG06_land_8_20_14_3_00_40_12</name>
    <dbReference type="NCBI Taxonomy" id="1974881"/>
    <lineage>
        <taxon>Bacteria</taxon>
        <taxon>Candidatus Shapironibacteriota</taxon>
    </lineage>
</organism>
<dbReference type="GO" id="GO:0006457">
    <property type="term" value="P:protein folding"/>
    <property type="evidence" value="ECO:0007669"/>
    <property type="project" value="InterPro"/>
</dbReference>
<dbReference type="Gene3D" id="1.10.3120.10">
    <property type="entry name" value="Trigger factor, C-terminal domain"/>
    <property type="match status" value="1"/>
</dbReference>
<proteinExistence type="predicted"/>
<evidence type="ECO:0000313" key="3">
    <source>
        <dbReference type="Proteomes" id="UP000231407"/>
    </source>
</evidence>
<evidence type="ECO:0000259" key="1">
    <source>
        <dbReference type="Pfam" id="PF05697"/>
    </source>
</evidence>
<dbReference type="Proteomes" id="UP000231407">
    <property type="component" value="Unassembled WGS sequence"/>
</dbReference>
<dbReference type="EMBL" id="PEWA01000043">
    <property type="protein sequence ID" value="PIU73287.1"/>
    <property type="molecule type" value="Genomic_DNA"/>
</dbReference>
<dbReference type="InterPro" id="IPR036611">
    <property type="entry name" value="Trigger_fac_ribosome-bd_sf"/>
</dbReference>
<dbReference type="SUPFAM" id="SSF102735">
    <property type="entry name" value="Trigger factor ribosome-binding domain"/>
    <property type="match status" value="1"/>
</dbReference>
<dbReference type="AlphaFoldDB" id="A0A2M7ARN2"/>
<dbReference type="InterPro" id="IPR037041">
    <property type="entry name" value="Trigger_fac_C_sf"/>
</dbReference>
<accession>A0A2M7ARN2</accession>
<dbReference type="Gene3D" id="3.30.70.1050">
    <property type="entry name" value="Trigger factor ribosome-binding domain"/>
    <property type="match status" value="1"/>
</dbReference>
<dbReference type="InterPro" id="IPR027304">
    <property type="entry name" value="Trigger_fact/SurA_dom_sf"/>
</dbReference>
<comment type="caution">
    <text evidence="2">The sequence shown here is derived from an EMBL/GenBank/DDBJ whole genome shotgun (WGS) entry which is preliminary data.</text>
</comment>
<reference evidence="3" key="1">
    <citation type="submission" date="2017-09" db="EMBL/GenBank/DDBJ databases">
        <title>Depth-based differentiation of microbial function through sediment-hosted aquifers and enrichment of novel symbionts in the deep terrestrial subsurface.</title>
        <authorList>
            <person name="Probst A.J."/>
            <person name="Ladd B."/>
            <person name="Jarett J.K."/>
            <person name="Geller-Mcgrath D.E."/>
            <person name="Sieber C.M.K."/>
            <person name="Emerson J.B."/>
            <person name="Anantharaman K."/>
            <person name="Thomas B.C."/>
            <person name="Malmstrom R."/>
            <person name="Stieglmeier M."/>
            <person name="Klingl A."/>
            <person name="Woyke T."/>
            <person name="Ryan C.M."/>
            <person name="Banfield J.F."/>
        </authorList>
    </citation>
    <scope>NUCLEOTIDE SEQUENCE [LARGE SCALE GENOMIC DNA]</scope>
</reference>
<protein>
    <recommendedName>
        <fullName evidence="1">Trigger factor ribosome-binding bacterial domain-containing protein</fullName>
    </recommendedName>
</protein>
<dbReference type="SUPFAM" id="SSF109998">
    <property type="entry name" value="Triger factor/SurA peptide-binding domain-like"/>
    <property type="match status" value="1"/>
</dbReference>